<name>X0SFW5_9ZZZZ</name>
<evidence type="ECO:0008006" key="2">
    <source>
        <dbReference type="Google" id="ProtNLM"/>
    </source>
</evidence>
<reference evidence="1" key="1">
    <citation type="journal article" date="2014" name="Front. Microbiol.">
        <title>High frequency of phylogenetically diverse reductive dehalogenase-homologous genes in deep subseafloor sedimentary metagenomes.</title>
        <authorList>
            <person name="Kawai M."/>
            <person name="Futagami T."/>
            <person name="Toyoda A."/>
            <person name="Takaki Y."/>
            <person name="Nishi S."/>
            <person name="Hori S."/>
            <person name="Arai W."/>
            <person name="Tsubouchi T."/>
            <person name="Morono Y."/>
            <person name="Uchiyama I."/>
            <person name="Ito T."/>
            <person name="Fujiyama A."/>
            <person name="Inagaki F."/>
            <person name="Takami H."/>
        </authorList>
    </citation>
    <scope>NUCLEOTIDE SEQUENCE</scope>
    <source>
        <strain evidence="1">Expedition CK06-06</strain>
    </source>
</reference>
<protein>
    <recommendedName>
        <fullName evidence="2">Zona occludens toxin N-terminal domain-containing protein</fullName>
    </recommendedName>
</protein>
<sequence>MSQLETLTDYIDLCILSNRMMFIVITSSAEGMIPSEGFKFGEGKSHLAMAISKSIYERHSPLFDAEEKVKENMGYTKEDVRDMIVRGFDERVLCYVADDFQQWAGKHNSYDKNLRWLTGQLTTKRPNCAIFIATCPDLGELAKCARDLFMFEIKVPVRGYCEIQKIKVKTPFDDPLNPRKRLHYIGETEFPKASPELSEWYDNWREAENKEAFIKGWDERYNKDTKEKHLITQRDFIERARECGIKADDHKFRDLYQGMTFEQEEP</sequence>
<evidence type="ECO:0000313" key="1">
    <source>
        <dbReference type="EMBL" id="GAF79933.1"/>
    </source>
</evidence>
<accession>X0SFW5</accession>
<gene>
    <name evidence="1" type="ORF">S01H1_06278</name>
</gene>
<dbReference type="EMBL" id="BARS01003250">
    <property type="protein sequence ID" value="GAF79933.1"/>
    <property type="molecule type" value="Genomic_DNA"/>
</dbReference>
<proteinExistence type="predicted"/>
<organism evidence="1">
    <name type="scientific">marine sediment metagenome</name>
    <dbReference type="NCBI Taxonomy" id="412755"/>
    <lineage>
        <taxon>unclassified sequences</taxon>
        <taxon>metagenomes</taxon>
        <taxon>ecological metagenomes</taxon>
    </lineage>
</organism>
<feature type="non-terminal residue" evidence="1">
    <location>
        <position position="266"/>
    </location>
</feature>
<dbReference type="AlphaFoldDB" id="X0SFW5"/>
<comment type="caution">
    <text evidence="1">The sequence shown here is derived from an EMBL/GenBank/DDBJ whole genome shotgun (WGS) entry which is preliminary data.</text>
</comment>